<dbReference type="EMBL" id="CAJJDP010000030">
    <property type="protein sequence ID" value="CAD8155276.1"/>
    <property type="molecule type" value="Genomic_DNA"/>
</dbReference>
<dbReference type="AlphaFoldDB" id="A0A8S1TWV2"/>
<evidence type="ECO:0000313" key="2">
    <source>
        <dbReference type="Proteomes" id="UP000683925"/>
    </source>
</evidence>
<comment type="caution">
    <text evidence="1">The sequence shown here is derived from an EMBL/GenBank/DDBJ whole genome shotgun (WGS) entry which is preliminary data.</text>
</comment>
<evidence type="ECO:0000313" key="1">
    <source>
        <dbReference type="EMBL" id="CAD8155276.1"/>
    </source>
</evidence>
<protein>
    <submittedName>
        <fullName evidence="1">Uncharacterized protein</fullName>
    </submittedName>
</protein>
<reference evidence="1" key="1">
    <citation type="submission" date="2021-01" db="EMBL/GenBank/DDBJ databases">
        <authorList>
            <consortium name="Genoscope - CEA"/>
            <person name="William W."/>
        </authorList>
    </citation>
    <scope>NUCLEOTIDE SEQUENCE</scope>
</reference>
<keyword evidence="2" id="KW-1185">Reference proteome</keyword>
<proteinExistence type="predicted"/>
<accession>A0A8S1TWV2</accession>
<sequence>MRQDCSVIFIQAIQIINRNLNNLNRLLLTTQEINQINQSPQKEQPPQNQAAIAHSEQSDLISLYLQTKRKKLGFQTIEKYSNNSAPPQAEVMTIEFGVQCEFEISSSQHENEDQVISLMENVRRDSRKKRSFLKRQKPIEKIEKNISTEEIPIILEVFFKKFENYRQSHSWGRS</sequence>
<dbReference type="Proteomes" id="UP000683925">
    <property type="component" value="Unassembled WGS sequence"/>
</dbReference>
<name>A0A8S1TWV2_PAROT</name>
<gene>
    <name evidence="1" type="ORF">POCTA_138.1.T0300220</name>
</gene>
<organism evidence="1 2">
    <name type="scientific">Paramecium octaurelia</name>
    <dbReference type="NCBI Taxonomy" id="43137"/>
    <lineage>
        <taxon>Eukaryota</taxon>
        <taxon>Sar</taxon>
        <taxon>Alveolata</taxon>
        <taxon>Ciliophora</taxon>
        <taxon>Intramacronucleata</taxon>
        <taxon>Oligohymenophorea</taxon>
        <taxon>Peniculida</taxon>
        <taxon>Parameciidae</taxon>
        <taxon>Paramecium</taxon>
    </lineage>
</organism>